<dbReference type="Gene3D" id="3.40.309.10">
    <property type="entry name" value="Aldehyde Dehydrogenase, Chain A, domain 2"/>
    <property type="match status" value="1"/>
</dbReference>
<name>A0A3S0CVQ2_9BACL</name>
<evidence type="ECO:0000256" key="6">
    <source>
        <dbReference type="ARBA" id="ARBA00067277"/>
    </source>
</evidence>
<evidence type="ECO:0000256" key="1">
    <source>
        <dbReference type="ARBA" id="ARBA00009986"/>
    </source>
</evidence>
<dbReference type="EMBL" id="RXHU01000025">
    <property type="protein sequence ID" value="RTE09869.1"/>
    <property type="molecule type" value="Genomic_DNA"/>
</dbReference>
<reference evidence="10 11" key="1">
    <citation type="submission" date="2018-12" db="EMBL/GenBank/DDBJ databases">
        <title>Bacillus ochoae sp. nov., Paenibacillus whitsoniae sp. nov., Paenibacillus spiritus sp. nov. Isolated from the Mars Exploration Rover during spacecraft assembly.</title>
        <authorList>
            <person name="Seuylemezian A."/>
            <person name="Vaishampayan P."/>
        </authorList>
    </citation>
    <scope>NUCLEOTIDE SEQUENCE [LARGE SCALE GENOMIC DNA]</scope>
    <source>
        <strain evidence="10 11">MER 54</strain>
    </source>
</reference>
<dbReference type="InterPro" id="IPR015590">
    <property type="entry name" value="Aldehyde_DH_dom"/>
</dbReference>
<gene>
    <name evidence="10" type="ORF">EJQ19_10060</name>
</gene>
<dbReference type="PROSITE" id="PS00687">
    <property type="entry name" value="ALDEHYDE_DEHYDR_GLU"/>
    <property type="match status" value="1"/>
</dbReference>
<evidence type="ECO:0000313" key="11">
    <source>
        <dbReference type="Proteomes" id="UP000276128"/>
    </source>
</evidence>
<sequence length="478" mass="50218">MMHTRNYIGGIWCESELGEWSANENPARPGETVGLVARSTEADVRRAVDAAAEAWAAWRDLPGAKRGEVLAAAARVLEERADVIAETMTREMGKTFAEARGEVMRGSAILKFYGGEGERANGDHIPPADGKSLLYTRRIPLGVVGLITPWNFPVAIPVWKLAPALIYGNTVVLKPAGNASVTAGLLVEALADAGVPAGVLNLVHGSGSVAGSAMLEHPRLAAVSFTGSNAVGKEIAVKASSRGIKYQLEMGGKNAVIVMEDADLDRAADLVVSGSMKSTGQKCTATSKVIVMRAVTEAFTEKLLERLRKIRVGDGMDPNTYFGPLATRSAQVSVLAHIRKAQEEGAVLLLGGCAPSGDGCFVEPTLFAGVTPAMSIAREEIFGPVLALMEADSLGEAIAMANDTDFGLSAAIFTSSLSSAMTFVSRIEAGMVKVNAETAGVEYQAPFGGLKQSSSNSREQGRAAMEFFTNIQTISLSI</sequence>
<dbReference type="Gene3D" id="3.40.605.10">
    <property type="entry name" value="Aldehyde Dehydrogenase, Chain A, domain 1"/>
    <property type="match status" value="1"/>
</dbReference>
<accession>A0A3S0CVQ2</accession>
<evidence type="ECO:0000256" key="3">
    <source>
        <dbReference type="ARBA" id="ARBA00050326"/>
    </source>
</evidence>
<dbReference type="InterPro" id="IPR029510">
    <property type="entry name" value="Ald_DH_CS_GLU"/>
</dbReference>
<proteinExistence type="inferred from homology"/>
<keyword evidence="2 8" id="KW-0560">Oxidoreductase</keyword>
<dbReference type="FunFam" id="3.40.309.10:FF:000009">
    <property type="entry name" value="Aldehyde dehydrogenase A"/>
    <property type="match status" value="1"/>
</dbReference>
<evidence type="ECO:0000256" key="4">
    <source>
        <dbReference type="ARBA" id="ARBA00054572"/>
    </source>
</evidence>
<evidence type="ECO:0000313" key="10">
    <source>
        <dbReference type="EMBL" id="RTE09869.1"/>
    </source>
</evidence>
<comment type="similarity">
    <text evidence="1 8">Belongs to the aldehyde dehydrogenase family.</text>
</comment>
<keyword evidence="11" id="KW-1185">Reference proteome</keyword>
<dbReference type="Proteomes" id="UP000276128">
    <property type="component" value="Unassembled WGS sequence"/>
</dbReference>
<feature type="active site" evidence="7">
    <location>
        <position position="249"/>
    </location>
</feature>
<dbReference type="OrthoDB" id="20170at2"/>
<protein>
    <recommendedName>
        <fullName evidence="6">3-sulfolactaldehyde dehydrogenase</fullName>
        <ecNumber evidence="5">1.2.1.97</ecNumber>
    </recommendedName>
</protein>
<dbReference type="FunFam" id="3.40.605.10:FF:000007">
    <property type="entry name" value="NAD/NADP-dependent betaine aldehyde dehydrogenase"/>
    <property type="match status" value="1"/>
</dbReference>
<organism evidence="10 11">
    <name type="scientific">Paenibacillus whitsoniae</name>
    <dbReference type="NCBI Taxonomy" id="2496558"/>
    <lineage>
        <taxon>Bacteria</taxon>
        <taxon>Bacillati</taxon>
        <taxon>Bacillota</taxon>
        <taxon>Bacilli</taxon>
        <taxon>Bacillales</taxon>
        <taxon>Paenibacillaceae</taxon>
        <taxon>Paenibacillus</taxon>
    </lineage>
</organism>
<evidence type="ECO:0000256" key="2">
    <source>
        <dbReference type="ARBA" id="ARBA00023002"/>
    </source>
</evidence>
<evidence type="ECO:0000259" key="9">
    <source>
        <dbReference type="Pfam" id="PF00171"/>
    </source>
</evidence>
<feature type="domain" description="Aldehyde dehydrogenase" evidence="9">
    <location>
        <begin position="12"/>
        <end position="474"/>
    </location>
</feature>
<dbReference type="EC" id="1.2.1.97" evidence="5"/>
<evidence type="ECO:0000256" key="5">
    <source>
        <dbReference type="ARBA" id="ARBA00066984"/>
    </source>
</evidence>
<comment type="caution">
    <text evidence="10">The sequence shown here is derived from an EMBL/GenBank/DDBJ whole genome shotgun (WGS) entry which is preliminary data.</text>
</comment>
<dbReference type="SUPFAM" id="SSF53720">
    <property type="entry name" value="ALDH-like"/>
    <property type="match status" value="1"/>
</dbReference>
<dbReference type="GO" id="GO:0016620">
    <property type="term" value="F:oxidoreductase activity, acting on the aldehyde or oxo group of donors, NAD or NADP as acceptor"/>
    <property type="evidence" value="ECO:0007669"/>
    <property type="project" value="InterPro"/>
</dbReference>
<dbReference type="AlphaFoldDB" id="A0A3S0CVQ2"/>
<evidence type="ECO:0000256" key="7">
    <source>
        <dbReference type="PROSITE-ProRule" id="PRU10007"/>
    </source>
</evidence>
<dbReference type="InterPro" id="IPR016162">
    <property type="entry name" value="Ald_DH_N"/>
</dbReference>
<dbReference type="Pfam" id="PF00171">
    <property type="entry name" value="Aldedh"/>
    <property type="match status" value="1"/>
</dbReference>
<dbReference type="InterPro" id="IPR016161">
    <property type="entry name" value="Ald_DH/histidinol_DH"/>
</dbReference>
<dbReference type="PANTHER" id="PTHR11699">
    <property type="entry name" value="ALDEHYDE DEHYDROGENASE-RELATED"/>
    <property type="match status" value="1"/>
</dbReference>
<dbReference type="InterPro" id="IPR016163">
    <property type="entry name" value="Ald_DH_C"/>
</dbReference>
<comment type="catalytic activity">
    <reaction evidence="3">
        <text>(2S)-3-sulfolactaldehyde + NAD(+) + H2O = (2S)-3-sulfolactate + NADH + 2 H(+)</text>
        <dbReference type="Rhea" id="RHEA:47932"/>
        <dbReference type="ChEBI" id="CHEBI:15377"/>
        <dbReference type="ChEBI" id="CHEBI:15378"/>
        <dbReference type="ChEBI" id="CHEBI:57540"/>
        <dbReference type="ChEBI" id="CHEBI:57945"/>
        <dbReference type="ChEBI" id="CHEBI:61289"/>
        <dbReference type="ChEBI" id="CHEBI:90109"/>
        <dbReference type="EC" id="1.2.1.97"/>
    </reaction>
    <physiologicalReaction direction="left-to-right" evidence="3">
        <dbReference type="Rhea" id="RHEA:47933"/>
    </physiologicalReaction>
</comment>
<comment type="function">
    <text evidence="4">Part of the sulfo-TAL (or sulfo-SFT) pathway, a D-sulfoquinovose degradation pathway that produces sulfolactate (SL). Catalyzes the oxidation of 3-sulfolactaldehyde (SLA) to sulfolactate (SL).</text>
</comment>
<dbReference type="RefSeq" id="WP_126141083.1">
    <property type="nucleotide sequence ID" value="NZ_RXHU01000025.1"/>
</dbReference>
<evidence type="ECO:0000256" key="8">
    <source>
        <dbReference type="RuleBase" id="RU003345"/>
    </source>
</evidence>